<reference evidence="3" key="1">
    <citation type="submission" date="2017-06" db="EMBL/GenBank/DDBJ databases">
        <authorList>
            <person name="Kim H.J."/>
            <person name="Triplett B.A."/>
        </authorList>
    </citation>
    <scope>NUCLEOTIDE SEQUENCE [LARGE SCALE GENOMIC DNA]</scope>
</reference>
<name>A0A286N4E4_9CAUD</name>
<dbReference type="KEGG" id="vg:40086239"/>
<dbReference type="Proteomes" id="UP000225204">
    <property type="component" value="Segment"/>
</dbReference>
<dbReference type="GeneID" id="40086239"/>
<proteinExistence type="predicted"/>
<organism evidence="2 3">
    <name type="scientific">Arthrobacter phage Molivia</name>
    <dbReference type="NCBI Taxonomy" id="2015839"/>
    <lineage>
        <taxon>Viruses</taxon>
        <taxon>Duplodnaviria</taxon>
        <taxon>Heunggongvirae</taxon>
        <taxon>Uroviricota</taxon>
        <taxon>Caudoviricetes</taxon>
        <taxon>Amigovirus</taxon>
        <taxon>Amigovirus molivia</taxon>
    </lineage>
</organism>
<dbReference type="EMBL" id="MF185731">
    <property type="protein sequence ID" value="ASX99251.1"/>
    <property type="molecule type" value="Genomic_DNA"/>
</dbReference>
<evidence type="ECO:0000313" key="2">
    <source>
        <dbReference type="EMBL" id="ASX99251.1"/>
    </source>
</evidence>
<dbReference type="RefSeq" id="YP_009610151.1">
    <property type="nucleotide sequence ID" value="NC_042001.1"/>
</dbReference>
<accession>A0A286N4E4</accession>
<feature type="compositionally biased region" description="Basic and acidic residues" evidence="1">
    <location>
        <begin position="484"/>
        <end position="495"/>
    </location>
</feature>
<feature type="region of interest" description="Disordered" evidence="1">
    <location>
        <begin position="469"/>
        <end position="506"/>
    </location>
</feature>
<evidence type="ECO:0000313" key="3">
    <source>
        <dbReference type="Proteomes" id="UP000225204"/>
    </source>
</evidence>
<dbReference type="OrthoDB" id="18635at10239"/>
<sequence>MGVFVSTEQKLDEVNVDYRLENAQIEIERLQESLADIVLAIDDRGWKPLGDDTDVNEIPLKSVKDTALITRGLLVANPIIKRGIAVRTSYVHGQGCIFEGLSDNEALIKNVKNYKWFFSDQAKAENEALLSTDGNMFTLMTRGRGRGKGNGTLERVPMSQITGTVSNPDNAEDIWFYKRQWESESVNYSTENKNKKTKQAYYPADDYDVSNGRPARIAGVPVVWDSVILHTFVNRQVGWKWGVPDLMSVIWWSKAYKEFLETMQTLTKAYARFAWKVTSNTAAGVNSVSARVGTPPSRNPLTGQLNDVGGTAGLTSNMNLQSVGRSSNSVDFGAGLPLAAMVAAGLEIPLTTLTSDAGSANRSAGETLSEPTIKAMEMRQKLWTNFYERVFTYFGKTAKIVWPKIESEPTLKRVQAITTAMGANVLHDQEVRDYLVNALGIDNKNKLPTEEELGLLILQLTKNEEQAAEAAKVKQDASANPSYGDHENRDVEGARQYEPGTYGKEQ</sequence>
<keyword evidence="3" id="KW-1185">Reference proteome</keyword>
<gene>
    <name evidence="2" type="primary">27</name>
    <name evidence="2" type="ORF">SEA_MOLIVIA_27</name>
</gene>
<evidence type="ECO:0000256" key="1">
    <source>
        <dbReference type="SAM" id="MobiDB-lite"/>
    </source>
</evidence>
<protein>
    <submittedName>
        <fullName evidence="2">Portal protein</fullName>
    </submittedName>
</protein>